<dbReference type="EMBL" id="JZEX01000192">
    <property type="protein sequence ID" value="KKB06853.1"/>
    <property type="molecule type" value="Genomic_DNA"/>
</dbReference>
<accession>A0A0F5FDI5</accession>
<feature type="domain" description="Luciferase-like" evidence="3">
    <location>
        <begin position="8"/>
        <end position="305"/>
    </location>
</feature>
<comment type="similarity">
    <text evidence="1">To bacterial alkanal monooxygenase alpha and beta chains.</text>
</comment>
<dbReference type="InterPro" id="IPR050766">
    <property type="entry name" value="Bact_Lucif_Oxidored"/>
</dbReference>
<sequence>MASPFPLSILDLAPIAEGVTTSEALAETVKLAQTGEALGYSRLWFAEHHGMPSIGSASPEVLIASAAAATSRIRVGSGGVMLLNHAPLRIVEAFRTLEALNPGRIDLGLGRAPGGDGYAMRALRTGGGEEFSHYLAELMAFEEGTFPADHPLSRVAVAPGGVGLPPMWLLGSSGASASGAGELGMGYAFAAHFSPAPGGPAIAAYRNAFVPSPAFPEPKSIVCVSVICAETDEEAQFLSGSQALSWALFHSGQQRKLVPPEEAAAHDYTERELAIIENQRPLWIIGSPQTVKARIEEKREETGADEVMITTQMHSYEKRRESYRLIAEAFGLEA</sequence>
<dbReference type="Pfam" id="PF00296">
    <property type="entry name" value="Bac_luciferase"/>
    <property type="match status" value="1"/>
</dbReference>
<evidence type="ECO:0000256" key="2">
    <source>
        <dbReference type="ARBA" id="ARBA00074555"/>
    </source>
</evidence>
<evidence type="ECO:0000313" key="5">
    <source>
        <dbReference type="Proteomes" id="UP000033632"/>
    </source>
</evidence>
<dbReference type="InterPro" id="IPR019949">
    <property type="entry name" value="CmoO-like"/>
</dbReference>
<organism evidence="4 5">
    <name type="scientific">Devosia geojensis</name>
    <dbReference type="NCBI Taxonomy" id="443610"/>
    <lineage>
        <taxon>Bacteria</taxon>
        <taxon>Pseudomonadati</taxon>
        <taxon>Pseudomonadota</taxon>
        <taxon>Alphaproteobacteria</taxon>
        <taxon>Hyphomicrobiales</taxon>
        <taxon>Devosiaceae</taxon>
        <taxon>Devosia</taxon>
    </lineage>
</organism>
<dbReference type="PATRIC" id="fig|443610.3.peg.2412"/>
<dbReference type="PANTHER" id="PTHR30137">
    <property type="entry name" value="LUCIFERASE-LIKE MONOOXYGENASE"/>
    <property type="match status" value="1"/>
</dbReference>
<reference evidence="4 5" key="1">
    <citation type="submission" date="2015-03" db="EMBL/GenBank/DDBJ databases">
        <authorList>
            <person name="Hassan Y.I."/>
            <person name="Lepp D."/>
            <person name="Li X.-Z."/>
            <person name="Zhou T."/>
        </authorList>
    </citation>
    <scope>NUCLEOTIDE SEQUENCE [LARGE SCALE GENOMIC DNA]</scope>
    <source>
        <strain evidence="4 5">BD-c194</strain>
    </source>
</reference>
<dbReference type="PANTHER" id="PTHR30137:SF6">
    <property type="entry name" value="LUCIFERASE-LIKE MONOOXYGENASE"/>
    <property type="match status" value="1"/>
</dbReference>
<dbReference type="SUPFAM" id="SSF51679">
    <property type="entry name" value="Bacterial luciferase-like"/>
    <property type="match status" value="1"/>
</dbReference>
<dbReference type="NCBIfam" id="TIGR03558">
    <property type="entry name" value="oxido_grp_1"/>
    <property type="match status" value="1"/>
</dbReference>
<dbReference type="GO" id="GO:0016705">
    <property type="term" value="F:oxidoreductase activity, acting on paired donors, with incorporation or reduction of molecular oxygen"/>
    <property type="evidence" value="ECO:0007669"/>
    <property type="project" value="InterPro"/>
</dbReference>
<comment type="caution">
    <text evidence="4">The sequence shown here is derived from an EMBL/GenBank/DDBJ whole genome shotgun (WGS) entry which is preliminary data.</text>
</comment>
<proteinExistence type="predicted"/>
<dbReference type="RefSeq" id="WP_046110533.1">
    <property type="nucleotide sequence ID" value="NZ_JZEX01000192.1"/>
</dbReference>
<dbReference type="AlphaFoldDB" id="A0A0F5FDI5"/>
<dbReference type="FunFam" id="3.20.20.30:FF:000002">
    <property type="entry name" value="LLM class flavin-dependent oxidoreductase"/>
    <property type="match status" value="1"/>
</dbReference>
<evidence type="ECO:0000256" key="1">
    <source>
        <dbReference type="ARBA" id="ARBA00007789"/>
    </source>
</evidence>
<dbReference type="Proteomes" id="UP000033632">
    <property type="component" value="Unassembled WGS sequence"/>
</dbReference>
<dbReference type="OrthoDB" id="9780518at2"/>
<evidence type="ECO:0000259" key="3">
    <source>
        <dbReference type="Pfam" id="PF00296"/>
    </source>
</evidence>
<dbReference type="STRING" id="443610.VE25_20450"/>
<evidence type="ECO:0000313" key="4">
    <source>
        <dbReference type="EMBL" id="KKB06853.1"/>
    </source>
</evidence>
<keyword evidence="5" id="KW-1185">Reference proteome</keyword>
<dbReference type="Gene3D" id="3.20.20.30">
    <property type="entry name" value="Luciferase-like domain"/>
    <property type="match status" value="1"/>
</dbReference>
<protein>
    <recommendedName>
        <fullName evidence="2">Luciferase-like monooxygenase</fullName>
    </recommendedName>
</protein>
<dbReference type="GO" id="GO:0005829">
    <property type="term" value="C:cytosol"/>
    <property type="evidence" value="ECO:0007669"/>
    <property type="project" value="TreeGrafter"/>
</dbReference>
<dbReference type="InterPro" id="IPR036661">
    <property type="entry name" value="Luciferase-like_sf"/>
</dbReference>
<dbReference type="InterPro" id="IPR011251">
    <property type="entry name" value="Luciferase-like_dom"/>
</dbReference>
<name>A0A0F5FDI5_9HYPH</name>
<gene>
    <name evidence="4" type="ORF">VE25_20450</name>
</gene>